<proteinExistence type="inferred from homology"/>
<reference evidence="16" key="1">
    <citation type="submission" date="2025-08" db="UniProtKB">
        <authorList>
            <consortium name="RefSeq"/>
        </authorList>
    </citation>
    <scope>IDENTIFICATION</scope>
    <source>
        <tissue evidence="16">Testes</tissue>
    </source>
</reference>
<evidence type="ECO:0000256" key="13">
    <source>
        <dbReference type="SAM" id="MobiDB-lite"/>
    </source>
</evidence>
<keyword evidence="15" id="KW-1185">Reference proteome</keyword>
<dbReference type="InterPro" id="IPR002159">
    <property type="entry name" value="CD36_fam"/>
</dbReference>
<feature type="transmembrane region" description="Helical" evidence="14">
    <location>
        <begin position="484"/>
        <end position="505"/>
    </location>
</feature>
<dbReference type="Pfam" id="PF01130">
    <property type="entry name" value="CD36"/>
    <property type="match status" value="1"/>
</dbReference>
<dbReference type="PRINTS" id="PR01610">
    <property type="entry name" value="CD36ANTIGEN"/>
</dbReference>
<evidence type="ECO:0000313" key="16">
    <source>
        <dbReference type="RefSeq" id="XP_006815324.1"/>
    </source>
</evidence>
<evidence type="ECO:0000256" key="7">
    <source>
        <dbReference type="ARBA" id="ARBA00023136"/>
    </source>
</evidence>
<dbReference type="PANTHER" id="PTHR11923:SF110">
    <property type="entry name" value="SCAVENGER RECEPTOR CLASS B MEMBER 1"/>
    <property type="match status" value="1"/>
</dbReference>
<comment type="subcellular location">
    <subcellularLocation>
        <location evidence="2">Cell membrane</location>
        <topology evidence="2">Multi-pass membrane protein</topology>
    </subcellularLocation>
    <subcellularLocation>
        <location evidence="1">Membrane</location>
        <location evidence="1">Caveola</location>
        <topology evidence="1">Multi-pass membrane protein</topology>
    </subcellularLocation>
</comment>
<dbReference type="RefSeq" id="XP_006815324.1">
    <property type="nucleotide sequence ID" value="XM_006815261.1"/>
</dbReference>
<gene>
    <name evidence="16" type="primary">LOC102801238</name>
</gene>
<evidence type="ECO:0000256" key="12">
    <source>
        <dbReference type="ARBA" id="ARBA00042244"/>
    </source>
</evidence>
<dbReference type="InterPro" id="IPR005428">
    <property type="entry name" value="CD36/SCARB1/SNMP1"/>
</dbReference>
<evidence type="ECO:0000256" key="9">
    <source>
        <dbReference type="ARBA" id="ARBA00023170"/>
    </source>
</evidence>
<keyword evidence="6 14" id="KW-1133">Transmembrane helix</keyword>
<evidence type="ECO:0000256" key="8">
    <source>
        <dbReference type="ARBA" id="ARBA00023157"/>
    </source>
</evidence>
<keyword evidence="8" id="KW-1015">Disulfide bond</keyword>
<evidence type="ECO:0000256" key="1">
    <source>
        <dbReference type="ARBA" id="ARBA00004189"/>
    </source>
</evidence>
<dbReference type="PRINTS" id="PR01609">
    <property type="entry name" value="CD36FAMILY"/>
</dbReference>
<protein>
    <recommendedName>
        <fullName evidence="11">Scavenger receptor class B member 1</fullName>
    </recommendedName>
    <alternativeName>
        <fullName evidence="12">SR-BI</fullName>
    </alternativeName>
</protein>
<evidence type="ECO:0000256" key="11">
    <source>
        <dbReference type="ARBA" id="ARBA00040821"/>
    </source>
</evidence>
<keyword evidence="5 14" id="KW-0812">Transmembrane</keyword>
<evidence type="ECO:0000256" key="10">
    <source>
        <dbReference type="ARBA" id="ARBA00023180"/>
    </source>
</evidence>
<dbReference type="Proteomes" id="UP000694865">
    <property type="component" value="Unplaced"/>
</dbReference>
<keyword evidence="9" id="KW-0675">Receptor</keyword>
<feature type="region of interest" description="Disordered" evidence="13">
    <location>
        <begin position="515"/>
        <end position="535"/>
    </location>
</feature>
<evidence type="ECO:0000256" key="6">
    <source>
        <dbReference type="ARBA" id="ARBA00022989"/>
    </source>
</evidence>
<organism evidence="15 16">
    <name type="scientific">Saccoglossus kowalevskii</name>
    <name type="common">Acorn worm</name>
    <dbReference type="NCBI Taxonomy" id="10224"/>
    <lineage>
        <taxon>Eukaryota</taxon>
        <taxon>Metazoa</taxon>
        <taxon>Hemichordata</taxon>
        <taxon>Enteropneusta</taxon>
        <taxon>Harrimaniidae</taxon>
        <taxon>Saccoglossus</taxon>
    </lineage>
</organism>
<evidence type="ECO:0000256" key="2">
    <source>
        <dbReference type="ARBA" id="ARBA00004651"/>
    </source>
</evidence>
<name>A0ABM0M5N3_SACKO</name>
<dbReference type="PANTHER" id="PTHR11923">
    <property type="entry name" value="SCAVENGER RECEPTOR CLASS B TYPE-1 SR-B1"/>
    <property type="match status" value="1"/>
</dbReference>
<keyword evidence="10" id="KW-0325">Glycoprotein</keyword>
<comment type="similarity">
    <text evidence="3">Belongs to the CD36 family.</text>
</comment>
<dbReference type="GeneID" id="102801238"/>
<evidence type="ECO:0000256" key="3">
    <source>
        <dbReference type="ARBA" id="ARBA00010532"/>
    </source>
</evidence>
<keyword evidence="4" id="KW-1003">Cell membrane</keyword>
<evidence type="ECO:0000256" key="5">
    <source>
        <dbReference type="ARBA" id="ARBA00022692"/>
    </source>
</evidence>
<evidence type="ECO:0000256" key="4">
    <source>
        <dbReference type="ARBA" id="ARBA00022475"/>
    </source>
</evidence>
<keyword evidence="7 14" id="KW-0472">Membrane</keyword>
<sequence length="578" mass="64497">MSVGARPMSVGARPMSVGARPMSVGARPMSVGARPMSVGARPMSVGARPMSVGARPMSVGARPMSVGAHPMSVGARPMSQLVISKSSMTYKDWVSPDVPIYMQLWFWDVKNPDEILAGELPHFVEKGPYTYREYRDKFDIVWNSNGTVSYRNKVVFTFEPTMSVGSEDDMITTLNIPLMSVGLKLEMMNIVGIGQWLVDLLFNSLDATVFYQRSVKELTWGYQDPTLKLLKGLAPDQVPSDVFGIFMNKNNSNDGVYTVFTGETDIKKLNQIDMWNGIRKLSHWTTEQANMINGTDGSMNAPFMDLTKPQFVYAADACRSLVGVYEKHVYLKGIKLARFSAPEYVLADADTYPPNIGFCTPNEDHCLPAGLLNASACQQGAPVIYSFPHFLYADPSIMLPDMSPDKEKHQTYVDTDPITGLTMRVAKRLQVNIHLQPLSGLSQTYEVLEMVFPILWLNESTELSDASAAKYRSHIQTPLLVTKIVPWVFIAIGVLLIVLSLIMAIRNRRKSKSHKAEQSSLELSEPVTLNKSQRKNTTQIHTAMFMETEKAQLIGINIIDEEDNDWDLVFSLEKKQLS</sequence>
<evidence type="ECO:0000256" key="14">
    <source>
        <dbReference type="SAM" id="Phobius"/>
    </source>
</evidence>
<accession>A0ABM0M5N3</accession>
<evidence type="ECO:0000313" key="15">
    <source>
        <dbReference type="Proteomes" id="UP000694865"/>
    </source>
</evidence>
<feature type="compositionally biased region" description="Polar residues" evidence="13">
    <location>
        <begin position="518"/>
        <end position="535"/>
    </location>
</feature>